<feature type="transmembrane region" description="Helical" evidence="1">
    <location>
        <begin position="158"/>
        <end position="178"/>
    </location>
</feature>
<dbReference type="Proteomes" id="UP000179840">
    <property type="component" value="Unassembled WGS sequence"/>
</dbReference>
<dbReference type="EMBL" id="LFKP01000014">
    <property type="protein sequence ID" value="OHV94193.1"/>
    <property type="molecule type" value="Genomic_DNA"/>
</dbReference>
<reference evidence="2 3" key="1">
    <citation type="submission" date="2015-06" db="EMBL/GenBank/DDBJ databases">
        <title>Draft genome sequencing of a biphenyl-degrading bacterium, Janthinobacterium lividum MEG1.</title>
        <authorList>
            <person name="Shimodaira J."/>
            <person name="Hatta T."/>
        </authorList>
    </citation>
    <scope>NUCLEOTIDE SEQUENCE [LARGE SCALE GENOMIC DNA]</scope>
    <source>
        <strain evidence="2 3">MEG1</strain>
    </source>
</reference>
<feature type="transmembrane region" description="Helical" evidence="1">
    <location>
        <begin position="244"/>
        <end position="265"/>
    </location>
</feature>
<dbReference type="RefSeq" id="WP_071079898.1">
    <property type="nucleotide sequence ID" value="NZ_LFKP01000014.1"/>
</dbReference>
<evidence type="ECO:0000256" key="1">
    <source>
        <dbReference type="SAM" id="Phobius"/>
    </source>
</evidence>
<accession>A0A1S1U4Z7</accession>
<keyword evidence="1" id="KW-1133">Transmembrane helix</keyword>
<feature type="transmembrane region" description="Helical" evidence="1">
    <location>
        <begin position="108"/>
        <end position="131"/>
    </location>
</feature>
<evidence type="ECO:0000313" key="2">
    <source>
        <dbReference type="EMBL" id="OHV94193.1"/>
    </source>
</evidence>
<organism evidence="2 3">
    <name type="scientific">Janthinobacterium lividum</name>
    <dbReference type="NCBI Taxonomy" id="29581"/>
    <lineage>
        <taxon>Bacteria</taxon>
        <taxon>Pseudomonadati</taxon>
        <taxon>Pseudomonadota</taxon>
        <taxon>Betaproteobacteria</taxon>
        <taxon>Burkholderiales</taxon>
        <taxon>Oxalobacteraceae</taxon>
        <taxon>Janthinobacterium</taxon>
    </lineage>
</organism>
<keyword evidence="1" id="KW-0472">Membrane</keyword>
<name>A0A1S1U4Z7_9BURK</name>
<comment type="caution">
    <text evidence="2">The sequence shown here is derived from an EMBL/GenBank/DDBJ whole genome shotgun (WGS) entry which is preliminary data.</text>
</comment>
<feature type="transmembrane region" description="Helical" evidence="1">
    <location>
        <begin position="185"/>
        <end position="204"/>
    </location>
</feature>
<sequence>MQASSPATTITTGQRGRILAYKPSGQGSVSVAGIQHAFDVSTHWRSDVAPAINAVVDVRFDDAGSLATVSAVATQQLAQEEMAGAAKLARDKGQQLWGQAVSALGIKVLATLGVLIAGAFIFNTLGIRLFASVSRTYWQLLGLSADSLESFARDGGDGFTSAQFFFLLAIAACCATMASNHPKAALGKCAPLLFVVIHSSLLFIKIKGAVSDAGNAMGGIMGSRASRMAEQMASEMLGQVWQGLSFGIGFYLVLAACIVLAAYGYGEYKRKTIG</sequence>
<dbReference type="AlphaFoldDB" id="A0A1S1U4Z7"/>
<gene>
    <name evidence="2" type="ORF">AKG95_26910</name>
</gene>
<keyword evidence="1" id="KW-0812">Transmembrane</keyword>
<evidence type="ECO:0000313" key="3">
    <source>
        <dbReference type="Proteomes" id="UP000179840"/>
    </source>
</evidence>
<proteinExistence type="predicted"/>
<protein>
    <submittedName>
        <fullName evidence="2">Uncharacterized protein</fullName>
    </submittedName>
</protein>